<reference evidence="2 3" key="1">
    <citation type="submission" date="2023-07" db="EMBL/GenBank/DDBJ databases">
        <title>Genomic Encyclopedia of Type Strains, Phase IV (KMG-IV): sequencing the most valuable type-strain genomes for metagenomic binning, comparative biology and taxonomic classification.</title>
        <authorList>
            <person name="Goeker M."/>
        </authorList>
    </citation>
    <scope>NUCLEOTIDE SEQUENCE [LARGE SCALE GENOMIC DNA]</scope>
    <source>
        <strain evidence="2 3">DSM 12751</strain>
    </source>
</reference>
<sequence length="652" mass="74748">MLKKILWSVVILSILASFPLIIDRYHNETSTKQVEVVVDYDRLERLSARSVENMSVEEMLDFLKQIGVTSVAIHEQSVREFVDKGMVQLYTTNHLNLFEDGEALPENHSLILFSTHLTDDQVARYQEMIIRSMPDHATAITWRENQGILVQKTMSAIQNHIVGFDFESAELIKAHGLQIVARVYTARPWQEEWLDEQFARLNELGVRTIVYNGREVLGFEEREHLEQTAEWFKQYGMNMGMIEFHEQIGDKRMSSLIDDQVIRLLSISEATINSDPLYSIVDTLSLAVLERNVRLAYLNLPFPSASQPNMEAEDVLKKANTIVHELYQNIRSKGYDYGVASPFISFDLKERGWHNIVLIIGSLALISLLAAQYHRFLIYLPIPLGLLGYLAARMLDMVQLVHQAFSLATAIAAPTLATILIYQWAMKHRESFKKGWLWSLLFFALSSIISLYGAVVTVGLLNGLEFVKYLEQFRGVQVLYFMPSVLFVIYLFMNHSVKLLWERILKVYHTHVQVKHIIWVGLLIAAVGYYLSRSGNEGVTLPYELEFRQLLNDIFGVRPRTKEVLLGHPLFILATYLVIRYKKGAVLLAGGIIGQMSIVSTFTHLHTPLLISLERTIVGLLLGAVIGLVLILLWHVFERIWRKRERQQTHAN</sequence>
<keyword evidence="1" id="KW-0812">Transmembrane</keyword>
<dbReference type="Proteomes" id="UP001235840">
    <property type="component" value="Unassembled WGS sequence"/>
</dbReference>
<name>A0ABT9VTR7_9BACI</name>
<dbReference type="RefSeq" id="WP_307389893.1">
    <property type="nucleotide sequence ID" value="NZ_BAAADK010000009.1"/>
</dbReference>
<feature type="transmembrane region" description="Helical" evidence="1">
    <location>
        <begin position="473"/>
        <end position="493"/>
    </location>
</feature>
<dbReference type="Gene3D" id="3.20.20.150">
    <property type="entry name" value="Divalent-metal-dependent TIM barrel enzymes"/>
    <property type="match status" value="1"/>
</dbReference>
<feature type="transmembrane region" description="Helical" evidence="1">
    <location>
        <begin position="437"/>
        <end position="461"/>
    </location>
</feature>
<evidence type="ECO:0000313" key="2">
    <source>
        <dbReference type="EMBL" id="MDQ0164379.1"/>
    </source>
</evidence>
<dbReference type="Pfam" id="PF18949">
    <property type="entry name" value="DUF5693"/>
    <property type="match status" value="1"/>
</dbReference>
<organism evidence="2 3">
    <name type="scientific">Caldalkalibacillus horti</name>
    <dbReference type="NCBI Taxonomy" id="77523"/>
    <lineage>
        <taxon>Bacteria</taxon>
        <taxon>Bacillati</taxon>
        <taxon>Bacillota</taxon>
        <taxon>Bacilli</taxon>
        <taxon>Bacillales</taxon>
        <taxon>Bacillaceae</taxon>
        <taxon>Caldalkalibacillus</taxon>
    </lineage>
</organism>
<keyword evidence="3" id="KW-1185">Reference proteome</keyword>
<comment type="caution">
    <text evidence="2">The sequence shown here is derived from an EMBL/GenBank/DDBJ whole genome shotgun (WGS) entry which is preliminary data.</text>
</comment>
<keyword evidence="1" id="KW-1133">Transmembrane helix</keyword>
<feature type="transmembrane region" description="Helical" evidence="1">
    <location>
        <begin position="617"/>
        <end position="637"/>
    </location>
</feature>
<gene>
    <name evidence="2" type="ORF">J2S11_000278</name>
</gene>
<proteinExistence type="predicted"/>
<evidence type="ECO:0000256" key="1">
    <source>
        <dbReference type="SAM" id="Phobius"/>
    </source>
</evidence>
<dbReference type="InterPro" id="IPR043748">
    <property type="entry name" value="DUF5693"/>
</dbReference>
<feature type="transmembrane region" description="Helical" evidence="1">
    <location>
        <begin position="514"/>
        <end position="532"/>
    </location>
</feature>
<accession>A0ABT9VTR7</accession>
<feature type="transmembrane region" description="Helical" evidence="1">
    <location>
        <begin position="404"/>
        <end position="425"/>
    </location>
</feature>
<feature type="transmembrane region" description="Helical" evidence="1">
    <location>
        <begin position="564"/>
        <end position="579"/>
    </location>
</feature>
<evidence type="ECO:0000313" key="3">
    <source>
        <dbReference type="Proteomes" id="UP001235840"/>
    </source>
</evidence>
<feature type="transmembrane region" description="Helical" evidence="1">
    <location>
        <begin position="376"/>
        <end position="392"/>
    </location>
</feature>
<dbReference type="EMBL" id="JAUSTY010000001">
    <property type="protein sequence ID" value="MDQ0164379.1"/>
    <property type="molecule type" value="Genomic_DNA"/>
</dbReference>
<feature type="transmembrane region" description="Helical" evidence="1">
    <location>
        <begin position="352"/>
        <end position="371"/>
    </location>
</feature>
<keyword evidence="1" id="KW-0472">Membrane</keyword>
<feature type="transmembrane region" description="Helical" evidence="1">
    <location>
        <begin position="586"/>
        <end position="605"/>
    </location>
</feature>
<protein>
    <submittedName>
        <fullName evidence="2">Uncharacterized protein</fullName>
    </submittedName>
</protein>